<gene>
    <name evidence="5" type="ORF">K9B37_06630</name>
</gene>
<dbReference type="InterPro" id="IPR036950">
    <property type="entry name" value="PBP_transglycosylase"/>
</dbReference>
<dbReference type="CDD" id="cd00093">
    <property type="entry name" value="HTH_XRE"/>
    <property type="match status" value="1"/>
</dbReference>
<comment type="pathway">
    <text evidence="1">Cell wall biogenesis; peptidoglycan biosynthesis.</text>
</comment>
<dbReference type="PANTHER" id="PTHR32282">
    <property type="entry name" value="BINDING PROTEIN TRANSPEPTIDASE, PUTATIVE-RELATED"/>
    <property type="match status" value="1"/>
</dbReference>
<accession>A0ABS7VKA5</accession>
<dbReference type="PROSITE" id="PS50943">
    <property type="entry name" value="HTH_CROC1"/>
    <property type="match status" value="1"/>
</dbReference>
<evidence type="ECO:0000313" key="6">
    <source>
        <dbReference type="Proteomes" id="UP000704176"/>
    </source>
</evidence>
<organism evidence="5 6">
    <name type="scientific">Microvirga puerhi</name>
    <dbReference type="NCBI Taxonomy" id="2876078"/>
    <lineage>
        <taxon>Bacteria</taxon>
        <taxon>Pseudomonadati</taxon>
        <taxon>Pseudomonadota</taxon>
        <taxon>Alphaproteobacteria</taxon>
        <taxon>Hyphomicrobiales</taxon>
        <taxon>Methylobacteriaceae</taxon>
        <taxon>Microvirga</taxon>
    </lineage>
</organism>
<dbReference type="Proteomes" id="UP000704176">
    <property type="component" value="Unassembled WGS sequence"/>
</dbReference>
<dbReference type="InterPro" id="IPR001387">
    <property type="entry name" value="Cro/C1-type_HTH"/>
</dbReference>
<evidence type="ECO:0000313" key="5">
    <source>
        <dbReference type="EMBL" id="MBZ6075963.1"/>
    </source>
</evidence>
<keyword evidence="6" id="KW-1185">Reference proteome</keyword>
<dbReference type="EMBL" id="JAIRBM010000004">
    <property type="protein sequence ID" value="MBZ6075963.1"/>
    <property type="molecule type" value="Genomic_DNA"/>
</dbReference>
<dbReference type="RefSeq" id="WP_224312289.1">
    <property type="nucleotide sequence ID" value="NZ_JAIRBM010000004.1"/>
</dbReference>
<dbReference type="SUPFAM" id="SSF47413">
    <property type="entry name" value="lambda repressor-like DNA-binding domains"/>
    <property type="match status" value="1"/>
</dbReference>
<feature type="domain" description="HTH cro/C1-type" evidence="4">
    <location>
        <begin position="63"/>
        <end position="116"/>
    </location>
</feature>
<dbReference type="InterPro" id="IPR023346">
    <property type="entry name" value="Lysozyme-like_dom_sf"/>
</dbReference>
<protein>
    <submittedName>
        <fullName evidence="5">Transglycosylase domain-containing protein</fullName>
    </submittedName>
</protein>
<dbReference type="InterPro" id="IPR050396">
    <property type="entry name" value="Glycosyltr_51/Transpeptidase"/>
</dbReference>
<comment type="caution">
    <text evidence="5">The sequence shown here is derived from an EMBL/GenBank/DDBJ whole genome shotgun (WGS) entry which is preliminary data.</text>
</comment>
<dbReference type="PANTHER" id="PTHR32282:SF33">
    <property type="entry name" value="PEPTIDOGLYCAN GLYCOSYLTRANSFERASE"/>
    <property type="match status" value="1"/>
</dbReference>
<keyword evidence="2" id="KW-0808">Transferase</keyword>
<keyword evidence="3" id="KW-1133">Transmembrane helix</keyword>
<evidence type="ECO:0000256" key="2">
    <source>
        <dbReference type="ARBA" id="ARBA00022679"/>
    </source>
</evidence>
<proteinExistence type="predicted"/>
<dbReference type="Pfam" id="PF00912">
    <property type="entry name" value="Transgly"/>
    <property type="match status" value="1"/>
</dbReference>
<dbReference type="InterPro" id="IPR010982">
    <property type="entry name" value="Lambda_DNA-bd_dom_sf"/>
</dbReference>
<feature type="transmembrane region" description="Helical" evidence="3">
    <location>
        <begin position="130"/>
        <end position="154"/>
    </location>
</feature>
<sequence>MSVSVRPIRTQADYEQALHEIGTLMKAAPGSQDEERLEVLAALVAAFEARQGNAVPADPIDLLHLAMRAQNKSQKDVADALGSRSRASEVLSRKRRLSADMIEKLSRAFAIPANLLAVPYEAATGRLRRLLVTGTTTAVAFIFAGGLGIGALFWSYGRDLPDAAALAGYRPPETVRRDISGQPIIRRNFVPLEAIPPHVVKAFLAAEDQDFYDHGGVSTRAVLRAALHNLITFGADPAGGSTISQQVAKNVLLPGQPRSLERKVKEIILARRIERSLTKGQISEIYLNQIYFGGNAYGIAAAAKSYFGKPVADLTLAEAAYLAALPKAPNTYRLDLAENRERAKDRRDWVLARMADDGLITTSAAYLAAEEPLVATN</sequence>
<dbReference type="Gene3D" id="1.10.3810.10">
    <property type="entry name" value="Biosynthetic peptidoglycan transglycosylase-like"/>
    <property type="match status" value="1"/>
</dbReference>
<dbReference type="SMART" id="SM00530">
    <property type="entry name" value="HTH_XRE"/>
    <property type="match status" value="1"/>
</dbReference>
<dbReference type="Gene3D" id="1.10.260.40">
    <property type="entry name" value="lambda repressor-like DNA-binding domains"/>
    <property type="match status" value="1"/>
</dbReference>
<keyword evidence="3" id="KW-0812">Transmembrane</keyword>
<evidence type="ECO:0000256" key="1">
    <source>
        <dbReference type="ARBA" id="ARBA00004752"/>
    </source>
</evidence>
<evidence type="ECO:0000256" key="3">
    <source>
        <dbReference type="SAM" id="Phobius"/>
    </source>
</evidence>
<evidence type="ECO:0000259" key="4">
    <source>
        <dbReference type="PROSITE" id="PS50943"/>
    </source>
</evidence>
<dbReference type="Pfam" id="PF01381">
    <property type="entry name" value="HTH_3"/>
    <property type="match status" value="1"/>
</dbReference>
<reference evidence="5 6" key="1">
    <citation type="submission" date="2021-09" db="EMBL/GenBank/DDBJ databases">
        <title>The complete genome sequence of a new microorganism.</title>
        <authorList>
            <person name="Zi Z."/>
        </authorList>
    </citation>
    <scope>NUCLEOTIDE SEQUENCE [LARGE SCALE GENOMIC DNA]</scope>
    <source>
        <strain evidence="5 6">WGZ8</strain>
    </source>
</reference>
<keyword evidence="3" id="KW-0472">Membrane</keyword>
<dbReference type="InterPro" id="IPR001264">
    <property type="entry name" value="Glyco_trans_51"/>
</dbReference>
<name>A0ABS7VKA5_9HYPH</name>
<dbReference type="SUPFAM" id="SSF53955">
    <property type="entry name" value="Lysozyme-like"/>
    <property type="match status" value="1"/>
</dbReference>